<protein>
    <submittedName>
        <fullName evidence="1">Uncharacterized protein</fullName>
    </submittedName>
</protein>
<keyword evidence="2" id="KW-1185">Reference proteome</keyword>
<name>A0A9P4NS13_9PEZI</name>
<reference evidence="1" key="1">
    <citation type="journal article" date="2020" name="Stud. Mycol.">
        <title>101 Dothideomycetes genomes: a test case for predicting lifestyles and emergence of pathogens.</title>
        <authorList>
            <person name="Haridas S."/>
            <person name="Albert R."/>
            <person name="Binder M."/>
            <person name="Bloem J."/>
            <person name="Labutti K."/>
            <person name="Salamov A."/>
            <person name="Andreopoulos B."/>
            <person name="Baker S."/>
            <person name="Barry K."/>
            <person name="Bills G."/>
            <person name="Bluhm B."/>
            <person name="Cannon C."/>
            <person name="Castanera R."/>
            <person name="Culley D."/>
            <person name="Daum C."/>
            <person name="Ezra D."/>
            <person name="Gonzalez J."/>
            <person name="Henrissat B."/>
            <person name="Kuo A."/>
            <person name="Liang C."/>
            <person name="Lipzen A."/>
            <person name="Lutzoni F."/>
            <person name="Magnuson J."/>
            <person name="Mondo S."/>
            <person name="Nolan M."/>
            <person name="Ohm R."/>
            <person name="Pangilinan J."/>
            <person name="Park H.-J."/>
            <person name="Ramirez L."/>
            <person name="Alfaro M."/>
            <person name="Sun H."/>
            <person name="Tritt A."/>
            <person name="Yoshinaga Y."/>
            <person name="Zwiers L.-H."/>
            <person name="Turgeon B."/>
            <person name="Goodwin S."/>
            <person name="Spatafora J."/>
            <person name="Crous P."/>
            <person name="Grigoriev I."/>
        </authorList>
    </citation>
    <scope>NUCLEOTIDE SEQUENCE</scope>
    <source>
        <strain evidence="1">CBS 130266</strain>
    </source>
</reference>
<proteinExistence type="predicted"/>
<accession>A0A9P4NS13</accession>
<comment type="caution">
    <text evidence="1">The sequence shown here is derived from an EMBL/GenBank/DDBJ whole genome shotgun (WGS) entry which is preliminary data.</text>
</comment>
<dbReference type="AlphaFoldDB" id="A0A9P4NS13"/>
<organism evidence="1 2">
    <name type="scientific">Tothia fuscella</name>
    <dbReference type="NCBI Taxonomy" id="1048955"/>
    <lineage>
        <taxon>Eukaryota</taxon>
        <taxon>Fungi</taxon>
        <taxon>Dikarya</taxon>
        <taxon>Ascomycota</taxon>
        <taxon>Pezizomycotina</taxon>
        <taxon>Dothideomycetes</taxon>
        <taxon>Pleosporomycetidae</taxon>
        <taxon>Venturiales</taxon>
        <taxon>Cylindrosympodiaceae</taxon>
        <taxon>Tothia</taxon>
    </lineage>
</organism>
<dbReference type="Proteomes" id="UP000800235">
    <property type="component" value="Unassembled WGS sequence"/>
</dbReference>
<evidence type="ECO:0000313" key="1">
    <source>
        <dbReference type="EMBL" id="KAF2430617.1"/>
    </source>
</evidence>
<evidence type="ECO:0000313" key="2">
    <source>
        <dbReference type="Proteomes" id="UP000800235"/>
    </source>
</evidence>
<gene>
    <name evidence="1" type="ORF">EJ08DRAFT_649433</name>
</gene>
<dbReference type="OrthoDB" id="3700556at2759"/>
<dbReference type="EMBL" id="MU007037">
    <property type="protein sequence ID" value="KAF2430617.1"/>
    <property type="molecule type" value="Genomic_DNA"/>
</dbReference>
<sequence>MALELIKQALHPLAAIAWGDLAIGRLGVPTVICSYMFVIADSEMNEAIQKFHDAGFIHKSWSFGSAVDPKTVSGNPVLREMHDRTATSWASLDCHSTRFTLPPNSGFADSQVVLFPNSYVDMTLPTSASDPRFHAEDNLYYPEVYPLLESIAKLQAKGQTTGEWEGLLNVWAITYLYGHLHLADNVLDSCGNADILRWFNTKIRRFEGGLER</sequence>